<dbReference type="InterPro" id="IPR027056">
    <property type="entry name" value="Gluconate_2DH_su3"/>
</dbReference>
<protein>
    <submittedName>
        <fullName evidence="1">Twin-arginine translocation pathway signal protein</fullName>
    </submittedName>
</protein>
<gene>
    <name evidence="1" type="ORF">GCM10007053_22920</name>
</gene>
<reference evidence="1" key="1">
    <citation type="journal article" date="2014" name="Int. J. Syst. Evol. Microbiol.">
        <title>Complete genome sequence of Corynebacterium casei LMG S-19264T (=DSM 44701T), isolated from a smear-ripened cheese.</title>
        <authorList>
            <consortium name="US DOE Joint Genome Institute (JGI-PGF)"/>
            <person name="Walter F."/>
            <person name="Albersmeier A."/>
            <person name="Kalinowski J."/>
            <person name="Ruckert C."/>
        </authorList>
    </citation>
    <scope>NUCLEOTIDE SEQUENCE</scope>
    <source>
        <strain evidence="1">KCTC 23430</strain>
    </source>
</reference>
<reference evidence="1" key="2">
    <citation type="submission" date="2020-09" db="EMBL/GenBank/DDBJ databases">
        <authorList>
            <person name="Sun Q."/>
            <person name="Kim S."/>
        </authorList>
    </citation>
    <scope>NUCLEOTIDE SEQUENCE</scope>
    <source>
        <strain evidence="1">KCTC 23430</strain>
    </source>
</reference>
<evidence type="ECO:0000313" key="1">
    <source>
        <dbReference type="EMBL" id="GHD35670.1"/>
    </source>
</evidence>
<accession>A0A919CLV9</accession>
<sequence>MNRRELLQCAALLVSGTAVTPGSWALSQAQSKYLSARAPYIETATADFFTDAQRAAVAAAADITIPITGTPGALDAGVPRFIELMVSDWLTDEERANFMGGLEDLQARAGGDFSALPAPKQLALLEALEDEAADAPWYQFANTLRTWDPEAPFICAFKELTVLGFMLSREGSREFLRPNPMGTFDGDIPLLATDSAYSKHTLLRAIARESS</sequence>
<dbReference type="Pfam" id="PF13618">
    <property type="entry name" value="Gluconate_2-dh3"/>
    <property type="match status" value="1"/>
</dbReference>
<dbReference type="EMBL" id="BMYM01000002">
    <property type="protein sequence ID" value="GHD35670.1"/>
    <property type="molecule type" value="Genomic_DNA"/>
</dbReference>
<dbReference type="AlphaFoldDB" id="A0A919CLV9"/>
<organism evidence="1 2">
    <name type="scientific">Parahalioglobus pacificus</name>
    <dbReference type="NCBI Taxonomy" id="930806"/>
    <lineage>
        <taxon>Bacteria</taxon>
        <taxon>Pseudomonadati</taxon>
        <taxon>Pseudomonadota</taxon>
        <taxon>Gammaproteobacteria</taxon>
        <taxon>Cellvibrionales</taxon>
        <taxon>Halieaceae</taxon>
        <taxon>Parahalioglobus</taxon>
    </lineage>
</organism>
<comment type="caution">
    <text evidence="1">The sequence shown here is derived from an EMBL/GenBank/DDBJ whole genome shotgun (WGS) entry which is preliminary data.</text>
</comment>
<name>A0A919CLV9_9GAMM</name>
<evidence type="ECO:0000313" key="2">
    <source>
        <dbReference type="Proteomes" id="UP000644693"/>
    </source>
</evidence>
<dbReference type="RefSeq" id="WP_189477931.1">
    <property type="nucleotide sequence ID" value="NZ_BMYM01000002.1"/>
</dbReference>
<keyword evidence="2" id="KW-1185">Reference proteome</keyword>
<dbReference type="Proteomes" id="UP000644693">
    <property type="component" value="Unassembled WGS sequence"/>
</dbReference>
<proteinExistence type="predicted"/>